<dbReference type="AlphaFoldDB" id="A0AAN6EQ25"/>
<dbReference type="Gene3D" id="4.10.1000.10">
    <property type="entry name" value="Zinc finger, CCCH-type"/>
    <property type="match status" value="1"/>
</dbReference>
<evidence type="ECO:0000256" key="2">
    <source>
        <dbReference type="ARBA" id="ARBA00022771"/>
    </source>
</evidence>
<proteinExistence type="predicted"/>
<keyword evidence="1 4" id="KW-0479">Metal-binding</keyword>
<dbReference type="InterPro" id="IPR000571">
    <property type="entry name" value="Znf_CCCH"/>
</dbReference>
<evidence type="ECO:0000313" key="8">
    <source>
        <dbReference type="Proteomes" id="UP001161757"/>
    </source>
</evidence>
<feature type="region of interest" description="Disordered" evidence="5">
    <location>
        <begin position="182"/>
        <end position="222"/>
    </location>
</feature>
<feature type="domain" description="C3H1-type" evidence="6">
    <location>
        <begin position="1"/>
        <end position="25"/>
    </location>
</feature>
<protein>
    <recommendedName>
        <fullName evidence="6">C3H1-type domain-containing protein</fullName>
    </recommendedName>
</protein>
<feature type="compositionally biased region" description="Polar residues" evidence="5">
    <location>
        <begin position="343"/>
        <end position="404"/>
    </location>
</feature>
<dbReference type="PROSITE" id="PS50103">
    <property type="entry name" value="ZF_C3H1"/>
    <property type="match status" value="1"/>
</dbReference>
<sequence>MVVCKYFLNGNCKFGSNCRNEHPGAGLANQNRFGALSGGGGGGRFGGGGNSEASGRQDGWRISAEDVRNDMTEGKGRPKWILTAYGPGRTPPASLLEANELSPEEVRARFYELASQGKQAEADQEAIALWNKAVQDMAQIASNASNVVKFMEEADKKHPNRYDFLKMDGTKTRDQFAQEFASNAPSSTPFGQSPTPNPFAKPAASTFGQPSQPSMFGATGAPAAGSALGKPAFGQSGFGSGATQNATGSPFGQAAASSPFGQASSNSAFGKPAFGSAGFGQPSQPTSTFGQPSQPTSTFGQPSQPTSAFGQPAFGSSGFGANAPKNPFGAASAASGFGQASQPKSTFGQPTQPTSTFGQPSQPTSTFGQPSQPSSTFGQPSQPSSTFGQPSQPTSTFGQPTTASAFGKPGFGSSPSTFGQPSQPASAPGQAAQSSPSPFGQAAAATTTTAASPFGQQQPSFGQASAPANPFGARPAAATTEAQPNDLAMDTATPAPSRPASRANPFDAAQPAQPTQSATSTTVQVQPAAAKPIINTSTTPHPLTGRPPHAVHYTQTLPLQPTQKNASGQVTAYRGQRVDYVDGVPCYRRPDGKGLEKIWFPDAGATPDVVALNREDKIGDTQGQLDEYTDDIKDRYKYLFEEGRFRDGKIPLVPPLREWSVYDF</sequence>
<evidence type="ECO:0000256" key="3">
    <source>
        <dbReference type="ARBA" id="ARBA00022833"/>
    </source>
</evidence>
<keyword evidence="3 4" id="KW-0862">Zinc</keyword>
<feature type="zinc finger region" description="C3H1-type" evidence="4">
    <location>
        <begin position="1"/>
        <end position="25"/>
    </location>
</feature>
<dbReference type="InterPro" id="IPR041367">
    <property type="entry name" value="Znf-CCCH_4"/>
</dbReference>
<dbReference type="PANTHER" id="PTHR21099">
    <property type="entry name" value="RAD201"/>
    <property type="match status" value="1"/>
</dbReference>
<evidence type="ECO:0000256" key="5">
    <source>
        <dbReference type="SAM" id="MobiDB-lite"/>
    </source>
</evidence>
<dbReference type="CDD" id="cd23954">
    <property type="entry name" value="AMO1_CTD"/>
    <property type="match status" value="1"/>
</dbReference>
<evidence type="ECO:0000313" key="7">
    <source>
        <dbReference type="EMBL" id="KAJ8989495.1"/>
    </source>
</evidence>
<feature type="compositionally biased region" description="Polar residues" evidence="5">
    <location>
        <begin position="454"/>
        <end position="463"/>
    </location>
</feature>
<evidence type="ECO:0000256" key="1">
    <source>
        <dbReference type="ARBA" id="ARBA00022723"/>
    </source>
</evidence>
<feature type="compositionally biased region" description="Low complexity" evidence="5">
    <location>
        <begin position="328"/>
        <end position="342"/>
    </location>
</feature>
<dbReference type="Proteomes" id="UP001161757">
    <property type="component" value="Unassembled WGS sequence"/>
</dbReference>
<dbReference type="EMBL" id="JAJGCB010000014">
    <property type="protein sequence ID" value="KAJ8989495.1"/>
    <property type="molecule type" value="Genomic_DNA"/>
</dbReference>
<feature type="region of interest" description="Disordered" evidence="5">
    <location>
        <begin position="38"/>
        <end position="58"/>
    </location>
</feature>
<feature type="compositionally biased region" description="Low complexity" evidence="5">
    <location>
        <begin position="419"/>
        <end position="451"/>
    </location>
</feature>
<name>A0AAN6EQ25_EXODE</name>
<gene>
    <name evidence="7" type="ORF">HRR80_006730</name>
</gene>
<evidence type="ECO:0000256" key="4">
    <source>
        <dbReference type="PROSITE-ProRule" id="PRU00723"/>
    </source>
</evidence>
<dbReference type="PANTHER" id="PTHR21099:SF2">
    <property type="entry name" value="SI:CH211-113E8.11"/>
    <property type="match status" value="1"/>
</dbReference>
<comment type="caution">
    <text evidence="7">The sequence shown here is derived from an EMBL/GenBank/DDBJ whole genome shotgun (WGS) entry which is preliminary data.</text>
</comment>
<feature type="compositionally biased region" description="Polar residues" evidence="5">
    <location>
        <begin position="182"/>
        <end position="194"/>
    </location>
</feature>
<feature type="compositionally biased region" description="Low complexity" evidence="5">
    <location>
        <begin position="491"/>
        <end position="527"/>
    </location>
</feature>
<feature type="compositionally biased region" description="Polar residues" evidence="5">
    <location>
        <begin position="281"/>
        <end position="309"/>
    </location>
</feature>
<feature type="compositionally biased region" description="Gly residues" evidence="5">
    <location>
        <begin position="38"/>
        <end position="50"/>
    </location>
</feature>
<dbReference type="GO" id="GO:0005634">
    <property type="term" value="C:nucleus"/>
    <property type="evidence" value="ECO:0007669"/>
    <property type="project" value="TreeGrafter"/>
</dbReference>
<dbReference type="GO" id="GO:0008270">
    <property type="term" value="F:zinc ion binding"/>
    <property type="evidence" value="ECO:0007669"/>
    <property type="project" value="UniProtKB-KW"/>
</dbReference>
<organism evidence="7 8">
    <name type="scientific">Exophiala dermatitidis</name>
    <name type="common">Black yeast-like fungus</name>
    <name type="synonym">Wangiella dermatitidis</name>
    <dbReference type="NCBI Taxonomy" id="5970"/>
    <lineage>
        <taxon>Eukaryota</taxon>
        <taxon>Fungi</taxon>
        <taxon>Dikarya</taxon>
        <taxon>Ascomycota</taxon>
        <taxon>Pezizomycotina</taxon>
        <taxon>Eurotiomycetes</taxon>
        <taxon>Chaetothyriomycetidae</taxon>
        <taxon>Chaetothyriales</taxon>
        <taxon>Herpotrichiellaceae</taxon>
        <taxon>Exophiala</taxon>
    </lineage>
</organism>
<feature type="region of interest" description="Disordered" evidence="5">
    <location>
        <begin position="235"/>
        <end position="529"/>
    </location>
</feature>
<accession>A0AAN6EQ25</accession>
<evidence type="ECO:0000259" key="6">
    <source>
        <dbReference type="PROSITE" id="PS50103"/>
    </source>
</evidence>
<feature type="compositionally biased region" description="Polar residues" evidence="5">
    <location>
        <begin position="241"/>
        <end position="268"/>
    </location>
</feature>
<reference evidence="7" key="1">
    <citation type="submission" date="2023-01" db="EMBL/GenBank/DDBJ databases">
        <title>Exophiala dermititidis isolated from Cystic Fibrosis Patient.</title>
        <authorList>
            <person name="Kurbessoian T."/>
            <person name="Crocker A."/>
            <person name="Murante D."/>
            <person name="Hogan D.A."/>
            <person name="Stajich J.E."/>
        </authorList>
    </citation>
    <scope>NUCLEOTIDE SEQUENCE</scope>
    <source>
        <strain evidence="7">Ex8</strain>
    </source>
</reference>
<keyword evidence="2 4" id="KW-0863">Zinc-finger</keyword>
<dbReference type="SMART" id="SM00356">
    <property type="entry name" value="ZnF_C3H1"/>
    <property type="match status" value="1"/>
</dbReference>
<dbReference type="Pfam" id="PF18044">
    <property type="entry name" value="zf-CCCH_4"/>
    <property type="match status" value="1"/>
</dbReference>